<keyword evidence="4" id="KW-1185">Reference proteome</keyword>
<dbReference type="PROSITE" id="PS50887">
    <property type="entry name" value="GGDEF"/>
    <property type="match status" value="1"/>
</dbReference>
<dbReference type="InterPro" id="IPR029787">
    <property type="entry name" value="Nucleotide_cyclase"/>
</dbReference>
<dbReference type="InterPro" id="IPR050706">
    <property type="entry name" value="Cyclic-di-GMP_PDE-like"/>
</dbReference>
<dbReference type="GO" id="GO:0071111">
    <property type="term" value="F:cyclic-guanylate-specific phosphodiesterase activity"/>
    <property type="evidence" value="ECO:0007669"/>
    <property type="project" value="InterPro"/>
</dbReference>
<feature type="domain" description="GGDEF" evidence="2">
    <location>
        <begin position="34"/>
        <end position="162"/>
    </location>
</feature>
<dbReference type="AlphaFoldDB" id="A0A1H8ZUX0"/>
<dbReference type="OrthoDB" id="366324at2"/>
<dbReference type="EMBL" id="FOFU01000001">
    <property type="protein sequence ID" value="SEP68047.1"/>
    <property type="molecule type" value="Genomic_DNA"/>
</dbReference>
<dbReference type="PANTHER" id="PTHR33121">
    <property type="entry name" value="CYCLIC DI-GMP PHOSPHODIESTERASE PDEF"/>
    <property type="match status" value="1"/>
</dbReference>
<evidence type="ECO:0000313" key="4">
    <source>
        <dbReference type="Proteomes" id="UP000182360"/>
    </source>
</evidence>
<dbReference type="STRING" id="163.SAMN04487775_10896"/>
<dbReference type="InterPro" id="IPR001633">
    <property type="entry name" value="EAL_dom"/>
</dbReference>
<dbReference type="SMART" id="SM00267">
    <property type="entry name" value="GGDEF"/>
    <property type="match status" value="1"/>
</dbReference>
<dbReference type="PROSITE" id="PS50883">
    <property type="entry name" value="EAL"/>
    <property type="match status" value="1"/>
</dbReference>
<dbReference type="RefSeq" id="WP_074639892.1">
    <property type="nucleotide sequence ID" value="NZ_FOFU01000001.1"/>
</dbReference>
<accession>A0A1H8ZUX0</accession>
<dbReference type="SUPFAM" id="SSF55073">
    <property type="entry name" value="Nucleotide cyclase"/>
    <property type="match status" value="1"/>
</dbReference>
<evidence type="ECO:0000259" key="2">
    <source>
        <dbReference type="PROSITE" id="PS50887"/>
    </source>
</evidence>
<dbReference type="InterPro" id="IPR043128">
    <property type="entry name" value="Rev_trsase/Diguanyl_cyclase"/>
</dbReference>
<dbReference type="PANTHER" id="PTHR33121:SF79">
    <property type="entry name" value="CYCLIC DI-GMP PHOSPHODIESTERASE PDED-RELATED"/>
    <property type="match status" value="1"/>
</dbReference>
<dbReference type="Proteomes" id="UP000182360">
    <property type="component" value="Unassembled WGS sequence"/>
</dbReference>
<dbReference type="CDD" id="cd01948">
    <property type="entry name" value="EAL"/>
    <property type="match status" value="1"/>
</dbReference>
<dbReference type="InterPro" id="IPR000160">
    <property type="entry name" value="GGDEF_dom"/>
</dbReference>
<reference evidence="3 4" key="1">
    <citation type="submission" date="2016-10" db="EMBL/GenBank/DDBJ databases">
        <authorList>
            <person name="de Groot N.N."/>
        </authorList>
    </citation>
    <scope>NUCLEOTIDE SEQUENCE [LARGE SCALE GENOMIC DNA]</scope>
    <source>
        <strain evidence="3 4">B25</strain>
    </source>
</reference>
<evidence type="ECO:0000259" key="1">
    <source>
        <dbReference type="PROSITE" id="PS50883"/>
    </source>
</evidence>
<feature type="domain" description="EAL" evidence="1">
    <location>
        <begin position="171"/>
        <end position="425"/>
    </location>
</feature>
<dbReference type="InterPro" id="IPR035919">
    <property type="entry name" value="EAL_sf"/>
</dbReference>
<organism evidence="3 4">
    <name type="scientific">Treponema bryantii</name>
    <dbReference type="NCBI Taxonomy" id="163"/>
    <lineage>
        <taxon>Bacteria</taxon>
        <taxon>Pseudomonadati</taxon>
        <taxon>Spirochaetota</taxon>
        <taxon>Spirochaetia</taxon>
        <taxon>Spirochaetales</taxon>
        <taxon>Treponemataceae</taxon>
        <taxon>Treponema</taxon>
    </lineage>
</organism>
<dbReference type="Pfam" id="PF00990">
    <property type="entry name" value="GGDEF"/>
    <property type="match status" value="1"/>
</dbReference>
<sequence>MDVTLVDYLTGLPNMNYFMSLASAKKDSMTGAQQNAAILFFDLYGMRKFNSEYGFDNGNILLKSFAKLLTDLFGNTSCCRIGGDDFAAITEEQRIEDTIHELIENCKALVKVDGQVVEVTIHIGVYLFKSEDVSVNMACDRAKLACAPIRHSNESGFNYYDITISEANEKRQYIIDNLDKAISEHWIKVYYQPIVRGVNLRVCDEEALARWIDPVKGFLSPADFIPILEEAKLIYKVDLYILEQVLEKMKYMANHGFFMVSQSINLSRSDFDVCDIVEEICKRIDGSGIPRNKINIEITESILGKDFEFMKLQIDRFKKLGFSVWMDDFGSGYSSLDVLQQIQFDLLKFDMSFMRQLDKGKNAKIILRELMRMASSLGVDTICEGVETEEQVSFLKEIGCSKLQGFFFQKPIPMEQIIEKYEKGIQIGFENPEESHYCETIGRVNLHDLSVISQNEDAFNNFFSTLPMIVIEVGEETVRFTRYNQSYHEFFERYYGINLHGEEVPISVVMQGEGAGIMVILKQAAKEGKRLFVDGTLPDGSVAHYFISKLADNPVTKKIAVVVAVLSIKDSVQGEVYANIARALATDYFNLFYINLETEDFIEYRSNIGKDELATERHGDDFFRRAREDALTHLYEEDRETFVKVFTKENVLKQIDETGTFVHIYRLVKFGLPYYVNMKAVRMTRDKKYLIIGVSHIDAQVKQKQIVDKARQDQIVYSRLMALSEDYLCIYVINPDDNSYSEFQANSEFGSLGILKEGKNFFEETQKNANFAVAEEDREVFKKRHTKESILKNIETDGVFSSRHHMLINDKHVMVSVRCVLVKENGENRLIMGIRKV</sequence>
<gene>
    <name evidence="3" type="ORF">SAMN04487977_10196</name>
</gene>
<dbReference type="Gene3D" id="3.20.20.450">
    <property type="entry name" value="EAL domain"/>
    <property type="match status" value="1"/>
</dbReference>
<dbReference type="SMART" id="SM00052">
    <property type="entry name" value="EAL"/>
    <property type="match status" value="1"/>
</dbReference>
<dbReference type="Gene3D" id="3.30.70.270">
    <property type="match status" value="1"/>
</dbReference>
<dbReference type="SUPFAM" id="SSF141868">
    <property type="entry name" value="EAL domain-like"/>
    <property type="match status" value="1"/>
</dbReference>
<protein>
    <submittedName>
        <fullName evidence="3">Diguanylate cyclase (GGDEF) domain-containing protein</fullName>
    </submittedName>
</protein>
<dbReference type="NCBIfam" id="TIGR00254">
    <property type="entry name" value="GGDEF"/>
    <property type="match status" value="1"/>
</dbReference>
<evidence type="ECO:0000313" key="3">
    <source>
        <dbReference type="EMBL" id="SEP68047.1"/>
    </source>
</evidence>
<dbReference type="CDD" id="cd01949">
    <property type="entry name" value="GGDEF"/>
    <property type="match status" value="1"/>
</dbReference>
<name>A0A1H8ZUX0_9SPIR</name>
<proteinExistence type="predicted"/>
<dbReference type="Pfam" id="PF00563">
    <property type="entry name" value="EAL"/>
    <property type="match status" value="1"/>
</dbReference>